<dbReference type="Gene3D" id="3.30.710.10">
    <property type="entry name" value="Potassium Channel Kv1.1, Chain A"/>
    <property type="match status" value="1"/>
</dbReference>
<evidence type="ECO:0008006" key="4">
    <source>
        <dbReference type="Google" id="ProtNLM"/>
    </source>
</evidence>
<dbReference type="GeneID" id="30014357"/>
<keyword evidence="3" id="KW-1185">Reference proteome</keyword>
<feature type="region of interest" description="Disordered" evidence="1">
    <location>
        <begin position="290"/>
        <end position="347"/>
    </location>
</feature>
<feature type="compositionally biased region" description="Basic and acidic residues" evidence="1">
    <location>
        <begin position="335"/>
        <end position="347"/>
    </location>
</feature>
<dbReference type="EMBL" id="LVYI01000010">
    <property type="protein sequence ID" value="OAP56037.1"/>
    <property type="molecule type" value="Genomic_DNA"/>
</dbReference>
<feature type="compositionally biased region" description="Polar residues" evidence="1">
    <location>
        <begin position="191"/>
        <end position="218"/>
    </location>
</feature>
<proteinExistence type="predicted"/>
<feature type="region of interest" description="Disordered" evidence="1">
    <location>
        <begin position="191"/>
        <end position="220"/>
    </location>
</feature>
<evidence type="ECO:0000313" key="3">
    <source>
        <dbReference type="Proteomes" id="UP000078343"/>
    </source>
</evidence>
<feature type="region of interest" description="Disordered" evidence="1">
    <location>
        <begin position="112"/>
        <end position="132"/>
    </location>
</feature>
<dbReference type="Proteomes" id="UP000078343">
    <property type="component" value="Unassembled WGS sequence"/>
</dbReference>
<dbReference type="AlphaFoldDB" id="A0A178Z8E0"/>
<protein>
    <recommendedName>
        <fullName evidence="4">BTB domain-containing protein</fullName>
    </recommendedName>
</protein>
<accession>A0A178Z8E0</accession>
<evidence type="ECO:0000256" key="1">
    <source>
        <dbReference type="SAM" id="MobiDB-lite"/>
    </source>
</evidence>
<organism evidence="2 3">
    <name type="scientific">Fonsecaea erecta</name>
    <dbReference type="NCBI Taxonomy" id="1367422"/>
    <lineage>
        <taxon>Eukaryota</taxon>
        <taxon>Fungi</taxon>
        <taxon>Dikarya</taxon>
        <taxon>Ascomycota</taxon>
        <taxon>Pezizomycotina</taxon>
        <taxon>Eurotiomycetes</taxon>
        <taxon>Chaetothyriomycetidae</taxon>
        <taxon>Chaetothyriales</taxon>
        <taxon>Herpotrichiellaceae</taxon>
        <taxon>Fonsecaea</taxon>
    </lineage>
</organism>
<reference evidence="2 3" key="1">
    <citation type="submission" date="2016-04" db="EMBL/GenBank/DDBJ databases">
        <title>Draft genome of Fonsecaea erecta CBS 125763.</title>
        <authorList>
            <person name="Weiss V.A."/>
            <person name="Vicente V.A."/>
            <person name="Raittz R.T."/>
            <person name="Moreno L.F."/>
            <person name="De Souza E.M."/>
            <person name="Pedrosa F.O."/>
            <person name="Steffens M.B."/>
            <person name="Faoro H."/>
            <person name="Tadra-Sfeir M.Z."/>
            <person name="Najafzadeh M.J."/>
            <person name="Felipe M.S."/>
            <person name="Teixeira M."/>
            <person name="Sun J."/>
            <person name="Xi L."/>
            <person name="Gomes R."/>
            <person name="De Azevedo C.M."/>
            <person name="Salgado C.G."/>
            <person name="Da Silva M.B."/>
            <person name="Nascimento M.F."/>
            <person name="Queiroz-Telles F."/>
            <person name="Attili D.S."/>
            <person name="Gorbushina A."/>
        </authorList>
    </citation>
    <scope>NUCLEOTIDE SEQUENCE [LARGE SCALE GENOMIC DNA]</scope>
    <source>
        <strain evidence="2 3">CBS 125763</strain>
    </source>
</reference>
<evidence type="ECO:0000313" key="2">
    <source>
        <dbReference type="EMBL" id="OAP56037.1"/>
    </source>
</evidence>
<dbReference type="OrthoDB" id="6359816at2759"/>
<comment type="caution">
    <text evidence="2">The sequence shown here is derived from an EMBL/GenBank/DDBJ whole genome shotgun (WGS) entry which is preliminary data.</text>
</comment>
<dbReference type="RefSeq" id="XP_018689404.1">
    <property type="nucleotide sequence ID" value="XM_018841695.1"/>
</dbReference>
<feature type="compositionally biased region" description="Acidic residues" evidence="1">
    <location>
        <begin position="116"/>
        <end position="132"/>
    </location>
</feature>
<name>A0A178Z8E0_9EURO</name>
<dbReference type="InterPro" id="IPR011333">
    <property type="entry name" value="SKP1/BTB/POZ_sf"/>
</dbReference>
<sequence>MEITESDPRTFASVLKKERQPDIDVIVKNYRWPVHSHIISAHGSFGKLCNDARERQNGERREVHLDDEPVIIAHLVRWWYIKEYDDAIISAEMTGLAIRSLLKHGKVCSSVLSERDDSDPEPGLDNAQEDADWEDLPPISLHAKMYLIARKYGITELSEKAVYEITETLGFEKEALLPCLAHFFATNSPEFGSTDSNDGSNPTDDNVNGTTTATTRNKSPAEYMISEQQDPELWKVLAKTTGQHAFTVHTDPFFRQIMTCNPLFHWAVTCRVITTLDEVCKKLENTPVEPAKVPKKRGRKKQEDKEGSGSVDDNNKKKRKKIEEGAVHAPKKTKKEPQTERGSETGL</sequence>
<gene>
    <name evidence="2" type="ORF">AYL99_10189</name>
</gene>